<dbReference type="InterPro" id="IPR010210">
    <property type="entry name" value="ADH_synthase"/>
</dbReference>
<evidence type="ECO:0000256" key="3">
    <source>
        <dbReference type="ARBA" id="ARBA00023141"/>
    </source>
</evidence>
<dbReference type="InterPro" id="IPR050456">
    <property type="entry name" value="DeoC/FbaB_aldolase"/>
</dbReference>
<evidence type="ECO:0000256" key="1">
    <source>
        <dbReference type="ARBA" id="ARBA00022605"/>
    </source>
</evidence>
<dbReference type="PANTHER" id="PTHR47916:SF1">
    <property type="entry name" value="3-HYDROXY-5-PHOSPHONOOXYPENTANE-2,4-DIONE THIOLASE"/>
    <property type="match status" value="1"/>
</dbReference>
<dbReference type="RefSeq" id="WP_114295904.1">
    <property type="nucleotide sequence ID" value="NZ_QPJT01000001.1"/>
</dbReference>
<dbReference type="OrthoDB" id="5915071at2"/>
<keyword evidence="1" id="KW-0028">Amino-acid biosynthesis</keyword>
<dbReference type="Proteomes" id="UP000253034">
    <property type="component" value="Unassembled WGS sequence"/>
</dbReference>
<dbReference type="EC" id="2.2.1.10" evidence="5"/>
<evidence type="ECO:0000256" key="6">
    <source>
        <dbReference type="PIRSR" id="PIRSR038992-1"/>
    </source>
</evidence>
<reference evidence="7 8" key="1">
    <citation type="submission" date="2018-07" db="EMBL/GenBank/DDBJ databases">
        <title>Genomic Encyclopedia of Type Strains, Phase IV (KMG-IV): sequencing the most valuable type-strain genomes for metagenomic binning, comparative biology and taxonomic classification.</title>
        <authorList>
            <person name="Goeker M."/>
        </authorList>
    </citation>
    <scope>NUCLEOTIDE SEQUENCE [LARGE SCALE GENOMIC DNA]</scope>
    <source>
        <strain evidence="7 8">DSM 27016</strain>
    </source>
</reference>
<evidence type="ECO:0000313" key="8">
    <source>
        <dbReference type="Proteomes" id="UP000253034"/>
    </source>
</evidence>
<dbReference type="GO" id="GO:0009073">
    <property type="term" value="P:aromatic amino acid family biosynthetic process"/>
    <property type="evidence" value="ECO:0007669"/>
    <property type="project" value="UniProtKB-KW"/>
</dbReference>
<dbReference type="SMART" id="SM01133">
    <property type="entry name" value="DeoC"/>
    <property type="match status" value="1"/>
</dbReference>
<keyword evidence="2" id="KW-0808">Transferase</keyword>
<dbReference type="Gene3D" id="3.20.20.70">
    <property type="entry name" value="Aldolase class I"/>
    <property type="match status" value="1"/>
</dbReference>
<dbReference type="GO" id="GO:0004332">
    <property type="term" value="F:fructose-bisphosphate aldolase activity"/>
    <property type="evidence" value="ECO:0007669"/>
    <property type="project" value="InterPro"/>
</dbReference>
<dbReference type="GO" id="GO:0016740">
    <property type="term" value="F:transferase activity"/>
    <property type="evidence" value="ECO:0007669"/>
    <property type="project" value="UniProtKB-KW"/>
</dbReference>
<dbReference type="CDD" id="cd00958">
    <property type="entry name" value="DhnA"/>
    <property type="match status" value="1"/>
</dbReference>
<evidence type="ECO:0000256" key="5">
    <source>
        <dbReference type="NCBIfam" id="TIGR01949"/>
    </source>
</evidence>
<dbReference type="AlphaFoldDB" id="A0A369BK16"/>
<dbReference type="GO" id="GO:0016836">
    <property type="term" value="F:hydro-lyase activity"/>
    <property type="evidence" value="ECO:0007669"/>
    <property type="project" value="InterPro"/>
</dbReference>
<keyword evidence="4" id="KW-0704">Schiff base</keyword>
<dbReference type="Pfam" id="PF01791">
    <property type="entry name" value="DeoC"/>
    <property type="match status" value="1"/>
</dbReference>
<gene>
    <name evidence="7" type="ORF">DFR58_101161</name>
</gene>
<evidence type="ECO:0000256" key="4">
    <source>
        <dbReference type="ARBA" id="ARBA00023270"/>
    </source>
</evidence>
<dbReference type="InterPro" id="IPR041720">
    <property type="entry name" value="FbaB-like"/>
</dbReference>
<organism evidence="7 8">
    <name type="scientific">Anaerobacterium chartisolvens</name>
    <dbReference type="NCBI Taxonomy" id="1297424"/>
    <lineage>
        <taxon>Bacteria</taxon>
        <taxon>Bacillati</taxon>
        <taxon>Bacillota</taxon>
        <taxon>Clostridia</taxon>
        <taxon>Eubacteriales</taxon>
        <taxon>Oscillospiraceae</taxon>
        <taxon>Anaerobacterium</taxon>
    </lineage>
</organism>
<dbReference type="NCBIfam" id="NF005556">
    <property type="entry name" value="PRK07226.1"/>
    <property type="match status" value="1"/>
</dbReference>
<keyword evidence="3" id="KW-0057">Aromatic amino acid biosynthesis</keyword>
<sequence length="274" mass="29073">MNNSIGKYIRLKRIFNEASGNVVLVPLDHGVTSGPIEGLKNMRDTVKHFSGGEVDGLILHKGIVAKTFYSLERNTSLFVHLSASTEISPDTNLKTLVCTVEEGLQLGADGVSIHVNLGSDNEAKMLSDFGAISKKCSDWGVPLLAMMYARGKNIRSDNVTNIRLAARVACELGADLVKVSFTGSVDSFRSVVEGCSIPVIVAGGEKASNTEAILRNISMALEAGARGVACGRNTFQHINPSGFCKAISAIVHNSASVEEALEIVKADVSLEQAV</sequence>
<dbReference type="EMBL" id="QPJT01000001">
    <property type="protein sequence ID" value="RCX20958.1"/>
    <property type="molecule type" value="Genomic_DNA"/>
</dbReference>
<evidence type="ECO:0000313" key="7">
    <source>
        <dbReference type="EMBL" id="RCX20958.1"/>
    </source>
</evidence>
<name>A0A369BK16_9FIRM</name>
<dbReference type="PIRSF" id="PIRSF038992">
    <property type="entry name" value="Aldolase_Ia"/>
    <property type="match status" value="1"/>
</dbReference>
<dbReference type="NCBIfam" id="TIGR01949">
    <property type="entry name" value="ADH_synth"/>
    <property type="match status" value="1"/>
</dbReference>
<dbReference type="InterPro" id="IPR013785">
    <property type="entry name" value="Aldolase_TIM"/>
</dbReference>
<dbReference type="InterPro" id="IPR002915">
    <property type="entry name" value="DeoC/FbaB/LacD_aldolase"/>
</dbReference>
<dbReference type="GO" id="GO:0008652">
    <property type="term" value="P:amino acid biosynthetic process"/>
    <property type="evidence" value="ECO:0007669"/>
    <property type="project" value="UniProtKB-KW"/>
</dbReference>
<evidence type="ECO:0000256" key="2">
    <source>
        <dbReference type="ARBA" id="ARBA00022679"/>
    </source>
</evidence>
<dbReference type="PANTHER" id="PTHR47916">
    <property type="entry name" value="FRUCTOSE-BISPHOSPHATE ALDOLASE CLASS 1"/>
    <property type="match status" value="1"/>
</dbReference>
<feature type="active site" description="Proton donor" evidence="6">
    <location>
        <position position="148"/>
    </location>
</feature>
<proteinExistence type="predicted"/>
<comment type="caution">
    <text evidence="7">The sequence shown here is derived from an EMBL/GenBank/DDBJ whole genome shotgun (WGS) entry which is preliminary data.</text>
</comment>
<keyword evidence="8" id="KW-1185">Reference proteome</keyword>
<accession>A0A369BK16</accession>
<dbReference type="SUPFAM" id="SSF51569">
    <property type="entry name" value="Aldolase"/>
    <property type="match status" value="1"/>
</dbReference>
<feature type="active site" description="Schiff-base intermediate with dihydroxyacetone-P" evidence="6">
    <location>
        <position position="178"/>
    </location>
</feature>
<protein>
    <recommendedName>
        <fullName evidence="5">2-amino-3,7-dideoxy-D-threo-hept-6-ulosonate synthase</fullName>
        <ecNumber evidence="5">2.2.1.10</ecNumber>
    </recommendedName>
</protein>